<keyword evidence="2" id="KW-0032">Aminotransferase</keyword>
<dbReference type="Gene3D" id="3.40.640.10">
    <property type="entry name" value="Type I PLP-dependent aspartate aminotransferase-like (Major domain)"/>
    <property type="match status" value="1"/>
</dbReference>
<keyword evidence="4" id="KW-0663">Pyridoxal phosphate</keyword>
<evidence type="ECO:0000256" key="6">
    <source>
        <dbReference type="ARBA" id="ARBA00044521"/>
    </source>
</evidence>
<dbReference type="InterPro" id="IPR015424">
    <property type="entry name" value="PyrdxlP-dep_Trfase"/>
</dbReference>
<dbReference type="SUPFAM" id="SSF53383">
    <property type="entry name" value="PLP-dependent transferases"/>
    <property type="match status" value="1"/>
</dbReference>
<dbReference type="PANTHER" id="PTHR42778:SF1">
    <property type="entry name" value="2-AMINOETHYLPHOSPHONATE--PYRUVATE TRANSAMINASE"/>
    <property type="match status" value="1"/>
</dbReference>
<comment type="catalytic activity">
    <reaction evidence="7">
        <text>(2-aminoethyl)phosphonate + pyruvate = phosphonoacetaldehyde + L-alanine</text>
        <dbReference type="Rhea" id="RHEA:17021"/>
        <dbReference type="ChEBI" id="CHEBI:15361"/>
        <dbReference type="ChEBI" id="CHEBI:57418"/>
        <dbReference type="ChEBI" id="CHEBI:57972"/>
        <dbReference type="ChEBI" id="CHEBI:58383"/>
        <dbReference type="EC" id="2.6.1.37"/>
    </reaction>
</comment>
<feature type="domain" description="Aminotransferase class V" evidence="8">
    <location>
        <begin position="21"/>
        <end position="272"/>
    </location>
</feature>
<evidence type="ECO:0000256" key="4">
    <source>
        <dbReference type="ARBA" id="ARBA00022898"/>
    </source>
</evidence>
<dbReference type="HAMAP" id="MF_01376">
    <property type="entry name" value="PhnW_aminotrans_5"/>
    <property type="match status" value="1"/>
</dbReference>
<gene>
    <name evidence="9" type="ORF">METZ01_LOCUS142856</name>
</gene>
<dbReference type="PIRSF" id="PIRSF000524">
    <property type="entry name" value="SPT"/>
    <property type="match status" value="1"/>
</dbReference>
<keyword evidence="3" id="KW-0808">Transferase</keyword>
<evidence type="ECO:0000256" key="1">
    <source>
        <dbReference type="ARBA" id="ARBA00001933"/>
    </source>
</evidence>
<dbReference type="InterPro" id="IPR024169">
    <property type="entry name" value="SP_NH2Trfase/AEP_transaminase"/>
</dbReference>
<sequence>ATTTDTVKQALMVPDICPREEEFGELTKSVLKKIVEVVNGQSTHSTVIFAGSGTAGVEAALCSVVPENGKILILDNGAYGKRAETIIQAYGISHRTIRIEWGDFPDISQIETVIKEEPKLTHFFFVHHETTTGMLNPLAEILELCEKYELDSIVDAMSSYAGLPIDLQKQPIDYLISSSNKCIQGMAGVSFVIANKERLKATSNVQPRNLYLNLWGNHSYIEQTGQFQFTPPVQIVYALDQALVEFFKETQSGRTARYVRSYETLLEGIEQTGLEMLLPESQHSKLLTAIVEPQSPEYNFKEMHDHFYENDVTIYPGKGAKKDTFRIANIGAIDYRDMKVFNELMLQYFQEKKII</sequence>
<reference evidence="9" key="1">
    <citation type="submission" date="2018-05" db="EMBL/GenBank/DDBJ databases">
        <authorList>
            <person name="Lanie J.A."/>
            <person name="Ng W.-L."/>
            <person name="Kazmierczak K.M."/>
            <person name="Andrzejewski T.M."/>
            <person name="Davidsen T.M."/>
            <person name="Wayne K.J."/>
            <person name="Tettelin H."/>
            <person name="Glass J.I."/>
            <person name="Rusch D."/>
            <person name="Podicherti R."/>
            <person name="Tsui H.-C.T."/>
            <person name="Winkler M.E."/>
        </authorList>
    </citation>
    <scope>NUCLEOTIDE SEQUENCE</scope>
</reference>
<organism evidence="9">
    <name type="scientific">marine metagenome</name>
    <dbReference type="NCBI Taxonomy" id="408172"/>
    <lineage>
        <taxon>unclassified sequences</taxon>
        <taxon>metagenomes</taxon>
        <taxon>ecological metagenomes</taxon>
    </lineage>
</organism>
<evidence type="ECO:0000259" key="8">
    <source>
        <dbReference type="Pfam" id="PF00266"/>
    </source>
</evidence>
<dbReference type="InterPro" id="IPR012703">
    <property type="entry name" value="NH2EtPonate_pyrv_transaminase"/>
</dbReference>
<proteinExistence type="inferred from homology"/>
<dbReference type="InterPro" id="IPR015422">
    <property type="entry name" value="PyrdxlP-dep_Trfase_small"/>
</dbReference>
<dbReference type="GO" id="GO:0019700">
    <property type="term" value="P:organic phosphonate catabolic process"/>
    <property type="evidence" value="ECO:0007669"/>
    <property type="project" value="InterPro"/>
</dbReference>
<evidence type="ECO:0000256" key="7">
    <source>
        <dbReference type="ARBA" id="ARBA00049460"/>
    </source>
</evidence>
<dbReference type="EMBL" id="UINC01021761">
    <property type="protein sequence ID" value="SVA90002.1"/>
    <property type="molecule type" value="Genomic_DNA"/>
</dbReference>
<protein>
    <recommendedName>
        <fullName evidence="6">2-aminoethylphosphonate--pyruvate transaminase</fullName>
        <ecNumber evidence="6">2.6.1.37</ecNumber>
    </recommendedName>
</protein>
<dbReference type="PANTHER" id="PTHR42778">
    <property type="entry name" value="2-AMINOETHYLPHOSPHONATE--PYRUVATE TRANSAMINASE"/>
    <property type="match status" value="1"/>
</dbReference>
<name>A0A381ZMC0_9ZZZZ</name>
<keyword evidence="5" id="KW-0670">Pyruvate</keyword>
<dbReference type="Gene3D" id="3.90.1150.10">
    <property type="entry name" value="Aspartate Aminotransferase, domain 1"/>
    <property type="match status" value="1"/>
</dbReference>
<evidence type="ECO:0000256" key="5">
    <source>
        <dbReference type="ARBA" id="ARBA00023317"/>
    </source>
</evidence>
<evidence type="ECO:0000313" key="9">
    <source>
        <dbReference type="EMBL" id="SVA90002.1"/>
    </source>
</evidence>
<dbReference type="EC" id="2.6.1.37" evidence="6"/>
<dbReference type="NCBIfam" id="NF010006">
    <property type="entry name" value="PRK13479.1"/>
    <property type="match status" value="1"/>
</dbReference>
<dbReference type="InterPro" id="IPR015421">
    <property type="entry name" value="PyrdxlP-dep_Trfase_major"/>
</dbReference>
<dbReference type="GO" id="GO:0047304">
    <property type="term" value="F:2-aminoethylphosphonate-pyruvate transaminase activity"/>
    <property type="evidence" value="ECO:0007669"/>
    <property type="project" value="UniProtKB-EC"/>
</dbReference>
<accession>A0A381ZMC0</accession>
<dbReference type="AlphaFoldDB" id="A0A381ZMC0"/>
<dbReference type="InterPro" id="IPR000192">
    <property type="entry name" value="Aminotrans_V_dom"/>
</dbReference>
<evidence type="ECO:0000256" key="3">
    <source>
        <dbReference type="ARBA" id="ARBA00022679"/>
    </source>
</evidence>
<dbReference type="Pfam" id="PF00266">
    <property type="entry name" value="Aminotran_5"/>
    <property type="match status" value="1"/>
</dbReference>
<feature type="non-terminal residue" evidence="9">
    <location>
        <position position="1"/>
    </location>
</feature>
<evidence type="ECO:0000256" key="2">
    <source>
        <dbReference type="ARBA" id="ARBA00022576"/>
    </source>
</evidence>
<dbReference type="NCBIfam" id="TIGR03301">
    <property type="entry name" value="PhnW-AepZ"/>
    <property type="match status" value="1"/>
</dbReference>
<comment type="cofactor">
    <cofactor evidence="1">
        <name>pyridoxal 5'-phosphate</name>
        <dbReference type="ChEBI" id="CHEBI:597326"/>
    </cofactor>
</comment>